<dbReference type="GO" id="GO:0006397">
    <property type="term" value="P:mRNA processing"/>
    <property type="evidence" value="ECO:0007669"/>
    <property type="project" value="UniProtKB-KW"/>
</dbReference>
<keyword evidence="2" id="KW-0862">Zinc</keyword>
<dbReference type="KEGG" id="adl:AURDEDRAFT_176603"/>
<evidence type="ECO:0000256" key="2">
    <source>
        <dbReference type="PROSITE-ProRule" id="PRU00047"/>
    </source>
</evidence>
<feature type="domain" description="CCHC-type" evidence="4">
    <location>
        <begin position="57"/>
        <end position="72"/>
    </location>
</feature>
<dbReference type="Proteomes" id="UP000006514">
    <property type="component" value="Unassembled WGS sequence"/>
</dbReference>
<dbReference type="PROSITE" id="PS50158">
    <property type="entry name" value="ZF_CCHC"/>
    <property type="match status" value="1"/>
</dbReference>
<evidence type="ECO:0000313" key="5">
    <source>
        <dbReference type="EMBL" id="EJD34351.1"/>
    </source>
</evidence>
<sequence length="287" mass="31765">MASIAHLLDEKLDARLGNRTTMPPLSHAPATAGGFQGTRFGTMRQGNDPMTRMGHDRCLFCDDSGHLMKQCPVRFEYLQSGKVVEDMLGRMVLPGGLHIPGPREKPMRKRVDEYWEAQARSNYYDSVMMVDNAVDIESLINTFDDDQLTPEEREYQAFLLMREQVMNYETTGRFRPSQGKRFDGIELPTRRWGPASSQNRNAPEWVPGILPAPAAVRNASASAQQAPPPKAPKKPVEMLVPIPLDEVAKKHAEMTKKAAGGRRRAGRDGGEGAAQQFQGAGGRGIAH</sequence>
<evidence type="ECO:0000256" key="1">
    <source>
        <dbReference type="ARBA" id="ARBA00022664"/>
    </source>
</evidence>
<evidence type="ECO:0000259" key="4">
    <source>
        <dbReference type="PROSITE" id="PS50158"/>
    </source>
</evidence>
<protein>
    <recommendedName>
        <fullName evidence="4">CCHC-type domain-containing protein</fullName>
    </recommendedName>
</protein>
<dbReference type="EMBL" id="JH687959">
    <property type="protein sequence ID" value="EJD34351.1"/>
    <property type="molecule type" value="Genomic_DNA"/>
</dbReference>
<name>J0LCV1_AURST</name>
<keyword evidence="6" id="KW-1185">Reference proteome</keyword>
<dbReference type="InParanoid" id="J0LCV1"/>
<dbReference type="GO" id="GO:0008270">
    <property type="term" value="F:zinc ion binding"/>
    <property type="evidence" value="ECO:0007669"/>
    <property type="project" value="UniProtKB-KW"/>
</dbReference>
<dbReference type="InterPro" id="IPR036875">
    <property type="entry name" value="Znf_CCHC_sf"/>
</dbReference>
<feature type="compositionally biased region" description="Low complexity" evidence="3">
    <location>
        <begin position="216"/>
        <end position="225"/>
    </location>
</feature>
<dbReference type="SUPFAM" id="SSF57756">
    <property type="entry name" value="Retrovirus zinc finger-like domains"/>
    <property type="match status" value="1"/>
</dbReference>
<proteinExistence type="predicted"/>
<keyword evidence="2" id="KW-0479">Metal-binding</keyword>
<dbReference type="GO" id="GO:0003676">
    <property type="term" value="F:nucleic acid binding"/>
    <property type="evidence" value="ECO:0007669"/>
    <property type="project" value="InterPro"/>
</dbReference>
<organism evidence="5 6">
    <name type="scientific">Auricularia subglabra (strain TFB-10046 / SS5)</name>
    <name type="common">White-rot fungus</name>
    <name type="synonym">Auricularia delicata (strain TFB10046)</name>
    <dbReference type="NCBI Taxonomy" id="717982"/>
    <lineage>
        <taxon>Eukaryota</taxon>
        <taxon>Fungi</taxon>
        <taxon>Dikarya</taxon>
        <taxon>Basidiomycota</taxon>
        <taxon>Agaricomycotina</taxon>
        <taxon>Agaricomycetes</taxon>
        <taxon>Auriculariales</taxon>
        <taxon>Auriculariaceae</taxon>
        <taxon>Auricularia</taxon>
    </lineage>
</organism>
<reference evidence="6" key="1">
    <citation type="journal article" date="2012" name="Science">
        <title>The Paleozoic origin of enzymatic lignin decomposition reconstructed from 31 fungal genomes.</title>
        <authorList>
            <person name="Floudas D."/>
            <person name="Binder M."/>
            <person name="Riley R."/>
            <person name="Barry K."/>
            <person name="Blanchette R.A."/>
            <person name="Henrissat B."/>
            <person name="Martinez A.T."/>
            <person name="Otillar R."/>
            <person name="Spatafora J.W."/>
            <person name="Yadav J.S."/>
            <person name="Aerts A."/>
            <person name="Benoit I."/>
            <person name="Boyd A."/>
            <person name="Carlson A."/>
            <person name="Copeland A."/>
            <person name="Coutinho P.M."/>
            <person name="de Vries R.P."/>
            <person name="Ferreira P."/>
            <person name="Findley K."/>
            <person name="Foster B."/>
            <person name="Gaskell J."/>
            <person name="Glotzer D."/>
            <person name="Gorecki P."/>
            <person name="Heitman J."/>
            <person name="Hesse C."/>
            <person name="Hori C."/>
            <person name="Igarashi K."/>
            <person name="Jurgens J.A."/>
            <person name="Kallen N."/>
            <person name="Kersten P."/>
            <person name="Kohler A."/>
            <person name="Kuees U."/>
            <person name="Kumar T.K.A."/>
            <person name="Kuo A."/>
            <person name="LaButti K."/>
            <person name="Larrondo L.F."/>
            <person name="Lindquist E."/>
            <person name="Ling A."/>
            <person name="Lombard V."/>
            <person name="Lucas S."/>
            <person name="Lundell T."/>
            <person name="Martin R."/>
            <person name="McLaughlin D.J."/>
            <person name="Morgenstern I."/>
            <person name="Morin E."/>
            <person name="Murat C."/>
            <person name="Nagy L.G."/>
            <person name="Nolan M."/>
            <person name="Ohm R.A."/>
            <person name="Patyshakuliyeva A."/>
            <person name="Rokas A."/>
            <person name="Ruiz-Duenas F.J."/>
            <person name="Sabat G."/>
            <person name="Salamov A."/>
            <person name="Samejima M."/>
            <person name="Schmutz J."/>
            <person name="Slot J.C."/>
            <person name="St John F."/>
            <person name="Stenlid J."/>
            <person name="Sun H."/>
            <person name="Sun S."/>
            <person name="Syed K."/>
            <person name="Tsang A."/>
            <person name="Wiebenga A."/>
            <person name="Young D."/>
            <person name="Pisabarro A."/>
            <person name="Eastwood D.C."/>
            <person name="Martin F."/>
            <person name="Cullen D."/>
            <person name="Grigoriev I.V."/>
            <person name="Hibbett D.S."/>
        </authorList>
    </citation>
    <scope>NUCLEOTIDE SEQUENCE [LARGE SCALE GENOMIC DNA]</scope>
    <source>
        <strain evidence="6">TFB10046</strain>
    </source>
</reference>
<feature type="region of interest" description="Disordered" evidence="3">
    <location>
        <begin position="251"/>
        <end position="287"/>
    </location>
</feature>
<dbReference type="AlphaFoldDB" id="J0LCV1"/>
<evidence type="ECO:0000313" key="6">
    <source>
        <dbReference type="Proteomes" id="UP000006514"/>
    </source>
</evidence>
<gene>
    <name evidence="5" type="ORF">AURDEDRAFT_176603</name>
</gene>
<keyword evidence="1" id="KW-0507">mRNA processing</keyword>
<dbReference type="InterPro" id="IPR001878">
    <property type="entry name" value="Znf_CCHC"/>
</dbReference>
<accession>J0LCV1</accession>
<dbReference type="OrthoDB" id="3260546at2759"/>
<keyword evidence="2" id="KW-0863">Zinc-finger</keyword>
<feature type="region of interest" description="Disordered" evidence="3">
    <location>
        <begin position="173"/>
        <end position="203"/>
    </location>
</feature>
<feature type="region of interest" description="Disordered" evidence="3">
    <location>
        <begin position="216"/>
        <end position="236"/>
    </location>
</feature>
<evidence type="ECO:0000256" key="3">
    <source>
        <dbReference type="SAM" id="MobiDB-lite"/>
    </source>
</evidence>